<dbReference type="Pfam" id="PF04586">
    <property type="entry name" value="Peptidase_S78"/>
    <property type="match status" value="1"/>
</dbReference>
<keyword evidence="1" id="KW-1188">Viral release from host cell</keyword>
<evidence type="ECO:0000259" key="6">
    <source>
        <dbReference type="Pfam" id="PF04586"/>
    </source>
</evidence>
<evidence type="ECO:0000313" key="7">
    <source>
        <dbReference type="EMBL" id="ADJ53236.1"/>
    </source>
</evidence>
<sequence>MQTDFKIFVPAEVIKSVDGSEKGNYVRGWASTPDKDKQGDAVLPKGINITKFLNRGYINYEHEKGDDKIIGVPTRNSFVDPDKGLFVEAKLFMDNPFARKMWDLASNIKKSGEDRPLGFSIEGFALSRDTKDASIITRVDITNVALTVNPANENATWEALVKSMTTGYEHGGTDQTDGSALRRQSLATKITDLTYGIKDTISKSEDWDEIAQLLDNEERYDEETAIILLQLSTGCSRDDAISRLLDSKKEDLSHGSKV</sequence>
<evidence type="ECO:0000256" key="2">
    <source>
        <dbReference type="ARBA" id="ARBA00022670"/>
    </source>
</evidence>
<dbReference type="EMBL" id="HM242243">
    <property type="protein sequence ID" value="ADJ53236.1"/>
    <property type="molecule type" value="Genomic_DNA"/>
</dbReference>
<dbReference type="KEGG" id="vg:10359121"/>
<dbReference type="RefSeq" id="YP_004301419.1">
    <property type="nucleotide sequence ID" value="NC_015253.1"/>
</dbReference>
<organism evidence="7 8">
    <name type="scientific">Brochothrix phage A9</name>
    <dbReference type="NCBI Taxonomy" id="857312"/>
    <lineage>
        <taxon>Viruses</taxon>
        <taxon>Duplodnaviria</taxon>
        <taxon>Heunggongvirae</taxon>
        <taxon>Uroviricota</taxon>
        <taxon>Caudoviricetes</taxon>
        <taxon>Herelleviridae</taxon>
        <taxon>Klumppvirus</taxon>
        <taxon>Klumppvirus A9</taxon>
    </lineage>
</organism>
<reference evidence="7 8" key="1">
    <citation type="journal article" date="2010" name="J. Bacteriol.">
        <title>Brochothrix thermosphacta bacteriophages feature heterogeneous and highly mosaic genomes and utilize unique prophage insertion sites.</title>
        <authorList>
            <person name="Kilcher S."/>
            <person name="Loessner M.J."/>
            <person name="Klumpp J."/>
        </authorList>
    </citation>
    <scope>NUCLEOTIDE SEQUENCE [LARGE SCALE GENOMIC DNA]</scope>
</reference>
<protein>
    <submittedName>
        <fullName evidence="7">Gp86</fullName>
    </submittedName>
</protein>
<evidence type="ECO:0000256" key="5">
    <source>
        <dbReference type="ARBA" id="ARBA00023045"/>
    </source>
</evidence>
<dbReference type="GeneID" id="10359121"/>
<keyword evidence="8" id="KW-1185">Reference proteome</keyword>
<dbReference type="InterPro" id="IPR054613">
    <property type="entry name" value="Peptidase_S78_dom"/>
</dbReference>
<accession>D9J0N3</accession>
<dbReference type="OrthoDB" id="6085at10239"/>
<name>D9J0N3_9CAUD</name>
<evidence type="ECO:0000256" key="3">
    <source>
        <dbReference type="ARBA" id="ARBA00022801"/>
    </source>
</evidence>
<keyword evidence="4" id="KW-0118">Viral capsid assembly</keyword>
<feature type="domain" description="Prohead serine protease" evidence="6">
    <location>
        <begin position="17"/>
        <end position="165"/>
    </location>
</feature>
<keyword evidence="2" id="KW-0645">Protease</keyword>
<evidence type="ECO:0000313" key="8">
    <source>
        <dbReference type="Proteomes" id="UP000000331"/>
    </source>
</evidence>
<evidence type="ECO:0000256" key="1">
    <source>
        <dbReference type="ARBA" id="ARBA00022612"/>
    </source>
</evidence>
<evidence type="ECO:0000256" key="4">
    <source>
        <dbReference type="ARBA" id="ARBA00022950"/>
    </source>
</evidence>
<proteinExistence type="predicted"/>
<dbReference type="GO" id="GO:0046797">
    <property type="term" value="P:viral procapsid maturation"/>
    <property type="evidence" value="ECO:0007669"/>
    <property type="project" value="UniProtKB-KW"/>
</dbReference>
<keyword evidence="5" id="KW-1273">Viral capsid maturation</keyword>
<dbReference type="GO" id="GO:0008233">
    <property type="term" value="F:peptidase activity"/>
    <property type="evidence" value="ECO:0007669"/>
    <property type="project" value="UniProtKB-KW"/>
</dbReference>
<dbReference type="Proteomes" id="UP000000331">
    <property type="component" value="Segment"/>
</dbReference>
<keyword evidence="3" id="KW-0378">Hydrolase</keyword>
<dbReference type="GO" id="GO:0006508">
    <property type="term" value="P:proteolysis"/>
    <property type="evidence" value="ECO:0007669"/>
    <property type="project" value="UniProtKB-KW"/>
</dbReference>